<dbReference type="InterPro" id="IPR005182">
    <property type="entry name" value="YdbS-like_PH"/>
</dbReference>
<evidence type="ECO:0000313" key="4">
    <source>
        <dbReference type="Proteomes" id="UP000238949"/>
    </source>
</evidence>
<feature type="domain" description="YdbS-like PH" evidence="2">
    <location>
        <begin position="77"/>
        <end position="154"/>
    </location>
</feature>
<comment type="caution">
    <text evidence="3">The sequence shown here is derived from an EMBL/GenBank/DDBJ whole genome shotgun (WGS) entry which is preliminary data.</text>
</comment>
<keyword evidence="1" id="KW-1133">Transmembrane helix</keyword>
<feature type="domain" description="YdbS-like PH" evidence="2">
    <location>
        <begin position="423"/>
        <end position="489"/>
    </location>
</feature>
<dbReference type="PANTHER" id="PTHR34473">
    <property type="entry name" value="UPF0699 TRANSMEMBRANE PROTEIN YDBS"/>
    <property type="match status" value="1"/>
</dbReference>
<keyword evidence="4" id="KW-1185">Reference proteome</keyword>
<evidence type="ECO:0000256" key="1">
    <source>
        <dbReference type="SAM" id="Phobius"/>
    </source>
</evidence>
<proteinExistence type="predicted"/>
<evidence type="ECO:0000259" key="2">
    <source>
        <dbReference type="Pfam" id="PF03703"/>
    </source>
</evidence>
<sequence>MTTPTESVQTTSTQWQRLSPWSVLHFLFLQLRQSVSFAIYVIPAYVVGGHKLIDSEYFPLLLLAMGAGWAISSVLKYYFFQFTVTDKGIAIRSGVLDRTFTDLPYERIQNVKFDQPFYFRFNDLRIVTLDTAGSAKQEAHFAGVTSAYAQFVKETVMRAHRQQSATTTEESLSSTATDEQLLNERSIRDLILHGITNNRVWIVLGTLAPFYEQISGFIFRQMNALRPQAEAWLGEQVVALWYVGVMSVLTAIVLLILMALFSIGGSVLMFYGYRLTRQGDKYIRNSGLLNRQEVSMKRTRVQIARQQQDWLDRLLGRVNLYFEQNVTGRSNPNELKATHKLLVPSVTVAESDELTSNVFAAQQARHMNFEPIHIRFFWRQLMLWILPLTVLASIVSFKVLGATGALPPLLILCAMVTLTYLRWQRWGIASDADYIYVRKGIIGIDYWCFPLAKVQQVEVRQSLFMRRRQLSTLGFVLASGRVKIPFVATDFASPLIERVLYEVEVKKPGWM</sequence>
<accession>A0A2S9V593</accession>
<evidence type="ECO:0000313" key="3">
    <source>
        <dbReference type="EMBL" id="PRO71545.1"/>
    </source>
</evidence>
<protein>
    <recommendedName>
        <fullName evidence="2">YdbS-like PH domain-containing protein</fullName>
    </recommendedName>
</protein>
<dbReference type="Pfam" id="PF03703">
    <property type="entry name" value="bPH_2"/>
    <property type="match status" value="2"/>
</dbReference>
<dbReference type="OrthoDB" id="155986at2"/>
<gene>
    <name evidence="3" type="ORF">C6Y40_21635</name>
</gene>
<feature type="transmembrane region" description="Helical" evidence="1">
    <location>
        <begin position="381"/>
        <end position="399"/>
    </location>
</feature>
<name>A0A2S9V593_9ALTE</name>
<dbReference type="PANTHER" id="PTHR34473:SF2">
    <property type="entry name" value="UPF0699 TRANSMEMBRANE PROTEIN YDBT"/>
    <property type="match status" value="1"/>
</dbReference>
<dbReference type="AlphaFoldDB" id="A0A2S9V593"/>
<dbReference type="RefSeq" id="WP_105936471.1">
    <property type="nucleotide sequence ID" value="NZ_PVNP01000204.1"/>
</dbReference>
<feature type="transmembrane region" description="Helical" evidence="1">
    <location>
        <begin position="200"/>
        <end position="219"/>
    </location>
</feature>
<keyword evidence="1" id="KW-0472">Membrane</keyword>
<dbReference type="PIRSF" id="PIRSF026631">
    <property type="entry name" value="UCP026631"/>
    <property type="match status" value="1"/>
</dbReference>
<dbReference type="InterPro" id="IPR014529">
    <property type="entry name" value="UCP026631"/>
</dbReference>
<feature type="transmembrane region" description="Helical" evidence="1">
    <location>
        <begin position="405"/>
        <end position="423"/>
    </location>
</feature>
<keyword evidence="1" id="KW-0812">Transmembrane</keyword>
<dbReference type="Proteomes" id="UP000238949">
    <property type="component" value="Unassembled WGS sequence"/>
</dbReference>
<dbReference type="EMBL" id="PVNP01000204">
    <property type="protein sequence ID" value="PRO71545.1"/>
    <property type="molecule type" value="Genomic_DNA"/>
</dbReference>
<feature type="transmembrane region" description="Helical" evidence="1">
    <location>
        <begin position="21"/>
        <end position="45"/>
    </location>
</feature>
<feature type="transmembrane region" description="Helical" evidence="1">
    <location>
        <begin position="239"/>
        <end position="271"/>
    </location>
</feature>
<reference evidence="4" key="1">
    <citation type="journal article" date="2020" name="Int. J. Syst. Evol. Microbiol.">
        <title>Alteromonas alba sp. nov., a marine bacterium isolated from the seawater of the West Pacific Ocean.</title>
        <authorList>
            <person name="Sun C."/>
            <person name="Wu Y.-H."/>
            <person name="Xamxidin M."/>
            <person name="Cheng H."/>
            <person name="Xu X.-W."/>
        </authorList>
    </citation>
    <scope>NUCLEOTIDE SEQUENCE [LARGE SCALE GENOMIC DNA]</scope>
    <source>
        <strain evidence="4">190</strain>
    </source>
</reference>
<organism evidence="3 4">
    <name type="scientific">Alteromonas alba</name>
    <dbReference type="NCBI Taxonomy" id="2079529"/>
    <lineage>
        <taxon>Bacteria</taxon>
        <taxon>Pseudomonadati</taxon>
        <taxon>Pseudomonadota</taxon>
        <taxon>Gammaproteobacteria</taxon>
        <taxon>Alteromonadales</taxon>
        <taxon>Alteromonadaceae</taxon>
        <taxon>Alteromonas/Salinimonas group</taxon>
        <taxon>Alteromonas</taxon>
    </lineage>
</organism>
<feature type="transmembrane region" description="Helical" evidence="1">
    <location>
        <begin position="57"/>
        <end position="79"/>
    </location>
</feature>